<evidence type="ECO:0000256" key="1">
    <source>
        <dbReference type="SAM" id="Phobius"/>
    </source>
</evidence>
<feature type="transmembrane region" description="Helical" evidence="1">
    <location>
        <begin position="12"/>
        <end position="30"/>
    </location>
</feature>
<dbReference type="Proteomes" id="UP000193006">
    <property type="component" value="Chromosome"/>
</dbReference>
<dbReference type="STRING" id="199441.BkAM31D_02615"/>
<evidence type="ECO:0000313" key="3">
    <source>
        <dbReference type="Proteomes" id="UP000193006"/>
    </source>
</evidence>
<protein>
    <submittedName>
        <fullName evidence="2">Uncharacterized protein</fullName>
    </submittedName>
</protein>
<keyword evidence="1" id="KW-0472">Membrane</keyword>
<keyword evidence="1" id="KW-1133">Transmembrane helix</keyword>
<dbReference type="AlphaFoldDB" id="A0A1X9M9I5"/>
<proteinExistence type="predicted"/>
<evidence type="ECO:0000313" key="2">
    <source>
        <dbReference type="EMBL" id="ARK28833.1"/>
    </source>
</evidence>
<dbReference type="EMBL" id="CP020814">
    <property type="protein sequence ID" value="ARK28833.1"/>
    <property type="molecule type" value="Genomic_DNA"/>
</dbReference>
<keyword evidence="1" id="KW-0812">Transmembrane</keyword>
<accession>A0A1X9M9I5</accession>
<organism evidence="2 3">
    <name type="scientific">Halalkalibacter krulwichiae</name>
    <dbReference type="NCBI Taxonomy" id="199441"/>
    <lineage>
        <taxon>Bacteria</taxon>
        <taxon>Bacillati</taxon>
        <taxon>Bacillota</taxon>
        <taxon>Bacilli</taxon>
        <taxon>Bacillales</taxon>
        <taxon>Bacillaceae</taxon>
        <taxon>Halalkalibacter</taxon>
    </lineage>
</organism>
<name>A0A1X9M9I5_9BACI</name>
<sequence length="33" mass="3755">MDYSLSVATWLWIIIPFAGIIGLSILTIIFEKE</sequence>
<dbReference type="KEGG" id="bkw:BkAM31D_02615"/>
<keyword evidence="3" id="KW-1185">Reference proteome</keyword>
<gene>
    <name evidence="2" type="ORF">BkAM31D_02615</name>
</gene>
<reference evidence="2 3" key="1">
    <citation type="submission" date="2017-04" db="EMBL/GenBank/DDBJ databases">
        <title>Bacillus krulwichiae AM31D Genome sequencing and assembly.</title>
        <authorList>
            <person name="Krulwich T.A."/>
            <person name="Anastor L."/>
            <person name="Ehrlich R."/>
            <person name="Ehrlich G.D."/>
            <person name="Janto B."/>
        </authorList>
    </citation>
    <scope>NUCLEOTIDE SEQUENCE [LARGE SCALE GENOMIC DNA]</scope>
    <source>
        <strain evidence="2 3">AM31D</strain>
    </source>
</reference>